<accession>A0A8T1PBE5</accession>
<keyword evidence="3" id="KW-1185">Reference proteome</keyword>
<evidence type="ECO:0000313" key="3">
    <source>
        <dbReference type="Proteomes" id="UP000811609"/>
    </source>
</evidence>
<evidence type="ECO:0000313" key="1">
    <source>
        <dbReference type="EMBL" id="KAG6638592.1"/>
    </source>
</evidence>
<gene>
    <name evidence="1" type="ORF">CIPAW_10G045100</name>
    <name evidence="2" type="ORF">I3842_10G044300</name>
</gene>
<evidence type="ECO:0000313" key="2">
    <source>
        <dbReference type="EMBL" id="KAG6691039.1"/>
    </source>
</evidence>
<dbReference type="EMBL" id="CM031834">
    <property type="protein sequence ID" value="KAG6691039.1"/>
    <property type="molecule type" value="Genomic_DNA"/>
</dbReference>
<organism evidence="1 3">
    <name type="scientific">Carya illinoinensis</name>
    <name type="common">Pecan</name>
    <dbReference type="NCBI Taxonomy" id="32201"/>
    <lineage>
        <taxon>Eukaryota</taxon>
        <taxon>Viridiplantae</taxon>
        <taxon>Streptophyta</taxon>
        <taxon>Embryophyta</taxon>
        <taxon>Tracheophyta</taxon>
        <taxon>Spermatophyta</taxon>
        <taxon>Magnoliopsida</taxon>
        <taxon>eudicotyledons</taxon>
        <taxon>Gunneridae</taxon>
        <taxon>Pentapetalae</taxon>
        <taxon>rosids</taxon>
        <taxon>fabids</taxon>
        <taxon>Fagales</taxon>
        <taxon>Juglandaceae</taxon>
        <taxon>Carya</taxon>
    </lineage>
</organism>
<dbReference type="PANTHER" id="PTHR34538">
    <property type="entry name" value="EXPRESSED PROTEIN"/>
    <property type="match status" value="1"/>
</dbReference>
<name>A0A8T1PBE5_CARIL</name>
<reference evidence="2" key="2">
    <citation type="submission" date="2021-01" db="EMBL/GenBank/DDBJ databases">
        <authorList>
            <person name="Lovell J.T."/>
            <person name="Bentley N."/>
            <person name="Bhattarai G."/>
            <person name="Jenkins J.W."/>
            <person name="Sreedasyam A."/>
            <person name="Alarcon Y."/>
            <person name="Bock C."/>
            <person name="Boston L."/>
            <person name="Carlson J."/>
            <person name="Cervantes K."/>
            <person name="Clermont K."/>
            <person name="Krom N."/>
            <person name="Kubenka K."/>
            <person name="Mamidi S."/>
            <person name="Mattison C."/>
            <person name="Monteros M."/>
            <person name="Pisani C."/>
            <person name="Plott C."/>
            <person name="Rajasekar S."/>
            <person name="Rhein H.S."/>
            <person name="Rohla C."/>
            <person name="Song M."/>
            <person name="Hilaire R.S."/>
            <person name="Shu S."/>
            <person name="Wells L."/>
            <person name="Wang X."/>
            <person name="Webber J."/>
            <person name="Heerema R.J."/>
            <person name="Klein P."/>
            <person name="Conner P."/>
            <person name="Grauke L."/>
            <person name="Grimwood J."/>
            <person name="Schmutz J."/>
            <person name="Randall J.J."/>
        </authorList>
    </citation>
    <scope>NUCLEOTIDE SEQUENCE</scope>
    <source>
        <tissue evidence="2">Leaf</tissue>
    </source>
</reference>
<comment type="caution">
    <text evidence="1">The sequence shown here is derived from an EMBL/GenBank/DDBJ whole genome shotgun (WGS) entry which is preliminary data.</text>
</comment>
<dbReference type="Proteomes" id="UP000811246">
    <property type="component" value="Chromosome 10"/>
</dbReference>
<dbReference type="OrthoDB" id="1932900at2759"/>
<reference evidence="1" key="1">
    <citation type="submission" date="2020-12" db="EMBL/GenBank/DDBJ databases">
        <title>WGS assembly of Carya illinoinensis cv. Pawnee.</title>
        <authorList>
            <person name="Platts A."/>
            <person name="Shu S."/>
            <person name="Wright S."/>
            <person name="Barry K."/>
            <person name="Edger P."/>
            <person name="Pires J.C."/>
            <person name="Schmutz J."/>
        </authorList>
    </citation>
    <scope>NUCLEOTIDE SEQUENCE</scope>
    <source>
        <tissue evidence="1">Leaf</tissue>
    </source>
</reference>
<protein>
    <submittedName>
        <fullName evidence="1">Uncharacterized protein</fullName>
    </submittedName>
</protein>
<proteinExistence type="predicted"/>
<sequence>MPVGMGLGGSLEWASAYSKKQFRSLFWRMRASVKKAVKNAGKQQLKFQYDPSSYALNFDDGCVHLGKGANELKHAKFQDFPDMGKTSWVYIVWVRVE</sequence>
<dbReference type="PANTHER" id="PTHR34538:SF10">
    <property type="entry name" value="GENOME ASSEMBLY, CHROMOSOME: A06"/>
    <property type="match status" value="1"/>
</dbReference>
<dbReference type="EMBL" id="CM031818">
    <property type="protein sequence ID" value="KAG6638592.1"/>
    <property type="molecule type" value="Genomic_DNA"/>
</dbReference>
<dbReference type="AlphaFoldDB" id="A0A8T1PBE5"/>
<dbReference type="Proteomes" id="UP000811609">
    <property type="component" value="Chromosome 10"/>
</dbReference>